<gene>
    <name evidence="2" type="ordered locus">Nhal_2125</name>
</gene>
<reference evidence="3" key="1">
    <citation type="submission" date="2010-04" db="EMBL/GenBank/DDBJ databases">
        <title>Complete genome sequence of Nitrosococcus halophilus Nc4, a salt-adapted, aerobic obligate ammonia-oxidizing sulfur purple bacterium.</title>
        <authorList>
            <consortium name="US DOE Joint Genome Institute"/>
            <person name="Campbell M.A."/>
            <person name="Malfatti S.A."/>
            <person name="Chain P.S.G."/>
            <person name="Heidelberg J.F."/>
            <person name="Ward B.B."/>
            <person name="Klotz M.G."/>
        </authorList>
    </citation>
    <scope>NUCLEOTIDE SEQUENCE [LARGE SCALE GENOMIC DNA]</scope>
    <source>
        <strain evidence="3">Nc4</strain>
    </source>
</reference>
<evidence type="ECO:0008006" key="4">
    <source>
        <dbReference type="Google" id="ProtNLM"/>
    </source>
</evidence>
<organism evidence="2 3">
    <name type="scientific">Nitrosococcus halophilus (strain Nc4)</name>
    <dbReference type="NCBI Taxonomy" id="472759"/>
    <lineage>
        <taxon>Bacteria</taxon>
        <taxon>Pseudomonadati</taxon>
        <taxon>Pseudomonadota</taxon>
        <taxon>Gammaproteobacteria</taxon>
        <taxon>Chromatiales</taxon>
        <taxon>Chromatiaceae</taxon>
        <taxon>Nitrosococcus</taxon>
    </lineage>
</organism>
<accession>D5C501</accession>
<feature type="transmembrane region" description="Helical" evidence="1">
    <location>
        <begin position="123"/>
        <end position="146"/>
    </location>
</feature>
<keyword evidence="1" id="KW-1133">Transmembrane helix</keyword>
<keyword evidence="1" id="KW-0812">Transmembrane</keyword>
<evidence type="ECO:0000313" key="2">
    <source>
        <dbReference type="EMBL" id="ADE15224.1"/>
    </source>
</evidence>
<dbReference type="HOGENOM" id="CLU_404344_0_0_6"/>
<dbReference type="eggNOG" id="COG1752">
    <property type="taxonomic scope" value="Bacteria"/>
</dbReference>
<feature type="transmembrane region" description="Helical" evidence="1">
    <location>
        <begin position="96"/>
        <end position="117"/>
    </location>
</feature>
<dbReference type="AlphaFoldDB" id="D5C501"/>
<dbReference type="Proteomes" id="UP000001844">
    <property type="component" value="Chromosome"/>
</dbReference>
<evidence type="ECO:0000313" key="3">
    <source>
        <dbReference type="Proteomes" id="UP000001844"/>
    </source>
</evidence>
<dbReference type="RefSeq" id="WP_013033089.1">
    <property type="nucleotide sequence ID" value="NC_013960.1"/>
</dbReference>
<dbReference type="EMBL" id="CP001798">
    <property type="protein sequence ID" value="ADE15224.1"/>
    <property type="molecule type" value="Genomic_DNA"/>
</dbReference>
<feature type="transmembrane region" description="Helical" evidence="1">
    <location>
        <begin position="55"/>
        <end position="75"/>
    </location>
</feature>
<dbReference type="KEGG" id="nhl:Nhal_2125"/>
<feature type="transmembrane region" description="Helical" evidence="1">
    <location>
        <begin position="12"/>
        <end position="35"/>
    </location>
</feature>
<sequence length="712" mass="79763">MLVRLWNKFHDALLVLYYCRFSVLVVALGGGGLLFIQQGQELALRVGDSGVHALFFYLGIFFWALHSWFACRRLVEFRFGRPTWEENPILSWSVNHIPRIIAVIAYFCATLSLLFAWKQKGYSLMTLHGALLLLTVATGVIFYFSLVKRRHWMQHFNLDSSSKGSSADLDFIQKILLPVTVTYSLVFLLGGFAAPAYFGFWVGSLGILFFALSSIVPVGSWLVYKTTRFDLGTETRARDFPVILTLFLVAVGFSFINDNHDIRTLESVPTQQPLEKAYRQWSESAPLIEGNIKPLIIVATTGGGIRASQWTATVLGGLTDAEPKFQNALFAISSVSGGSVGAAFFEATLRENNTQCEQAKAQTHDWSKTCYQWQTQQALSADFLAPNFASMLYPDLMQRFLPLAVMPDRQRAMELGWEKAWQNIFENAYSRGLADGFTKFSRNMEEARLPLLMVNSTHMETGKRIVTTTLKLEPEQFTDTVDFFQLTGTDLPLSTVAGNSARFPYVSPPGTLPCRPDEEMGFWQGLLCRNGHILDGGYFENFGAITAMQLMQAVLAKNPGDNLKPIFVLISSDPELAQNNTIENDKPLTQLPTNRGANEAFGPVQGLLSTRGGRGILAAKELRDWVKRCQAQPTPCRATVKPEFFHFRMDVAEGDPEPALGWLLSEEAEQQIWRMLTCSRFNLTEFERLLHLMGTPPAHIEKASRCDNLNSS</sequence>
<proteinExistence type="predicted"/>
<keyword evidence="1" id="KW-0472">Membrane</keyword>
<protein>
    <recommendedName>
        <fullName evidence="4">PNPLA domain-containing protein</fullName>
    </recommendedName>
</protein>
<evidence type="ECO:0000256" key="1">
    <source>
        <dbReference type="SAM" id="Phobius"/>
    </source>
</evidence>
<dbReference type="OrthoDB" id="581211at2"/>
<dbReference type="STRING" id="472759.Nhal_2125"/>
<name>D5C501_NITHN</name>
<feature type="transmembrane region" description="Helical" evidence="1">
    <location>
        <begin position="236"/>
        <end position="256"/>
    </location>
</feature>
<keyword evidence="3" id="KW-1185">Reference proteome</keyword>
<feature type="transmembrane region" description="Helical" evidence="1">
    <location>
        <begin position="175"/>
        <end position="194"/>
    </location>
</feature>
<feature type="transmembrane region" description="Helical" evidence="1">
    <location>
        <begin position="200"/>
        <end position="224"/>
    </location>
</feature>